<protein>
    <recommendedName>
        <fullName evidence="7">Helicase</fullName>
    </recommendedName>
</protein>
<dbReference type="PANTHER" id="PTHR47962:SF5">
    <property type="entry name" value="ATP-DEPENDENT HELICASE LHR-RELATED"/>
    <property type="match status" value="1"/>
</dbReference>
<dbReference type="InterPro" id="IPR027417">
    <property type="entry name" value="P-loop_NTPase"/>
</dbReference>
<dbReference type="SMART" id="SM00487">
    <property type="entry name" value="DEXDc"/>
    <property type="match status" value="1"/>
</dbReference>
<dbReference type="GO" id="GO:0120545">
    <property type="term" value="F:nucleic acid conformation isomerase activity"/>
    <property type="evidence" value="ECO:0007669"/>
    <property type="project" value="UniProtKB-ARBA"/>
</dbReference>
<evidence type="ECO:0000313" key="6">
    <source>
        <dbReference type="Proteomes" id="UP000266622"/>
    </source>
</evidence>
<dbReference type="SMART" id="SM00490">
    <property type="entry name" value="HELICc"/>
    <property type="match status" value="1"/>
</dbReference>
<feature type="domain" description="Helicase ATP-binding" evidence="3">
    <location>
        <begin position="26"/>
        <end position="206"/>
    </location>
</feature>
<keyword evidence="1" id="KW-0547">Nucleotide-binding</keyword>
<evidence type="ECO:0000259" key="4">
    <source>
        <dbReference type="PROSITE" id="PS51194"/>
    </source>
</evidence>
<reference evidence="5 6" key="1">
    <citation type="journal article" date="2018" name="Syst. Appl. Microbiol.">
        <title>A new symbiotic nanoarchaeote (Candidatus Nanoclepta minutus) and its host (Zestosphaera tikiterensis gen. nov., sp. nov.) from a New Zealand hot spring.</title>
        <authorList>
            <person name="St John E."/>
            <person name="Liu Y."/>
            <person name="Podar M."/>
            <person name="Stott M.B."/>
            <person name="Meneghin J."/>
            <person name="Chen Z."/>
            <person name="Lagutin K."/>
            <person name="Mitchell K."/>
            <person name="Reysenbach A.L."/>
        </authorList>
    </citation>
    <scope>NUCLEOTIDE SEQUENCE [LARGE SCALE GENOMIC DNA]</scope>
    <source>
        <strain evidence="5">NZ3</strain>
    </source>
</reference>
<evidence type="ECO:0000259" key="3">
    <source>
        <dbReference type="PROSITE" id="PS51192"/>
    </source>
</evidence>
<evidence type="ECO:0000313" key="5">
    <source>
        <dbReference type="EMBL" id="RIB35070.1"/>
    </source>
</evidence>
<dbReference type="PROSITE" id="PS51192">
    <property type="entry name" value="HELICASE_ATP_BIND_1"/>
    <property type="match status" value="1"/>
</dbReference>
<dbReference type="Gene3D" id="3.40.50.300">
    <property type="entry name" value="P-loop containing nucleotide triphosphate hydrolases"/>
    <property type="match status" value="2"/>
</dbReference>
<dbReference type="GO" id="GO:0005524">
    <property type="term" value="F:ATP binding"/>
    <property type="evidence" value="ECO:0007669"/>
    <property type="project" value="UniProtKB-KW"/>
</dbReference>
<dbReference type="Pfam" id="PF00270">
    <property type="entry name" value="DEAD"/>
    <property type="match status" value="1"/>
</dbReference>
<dbReference type="InterPro" id="IPR052511">
    <property type="entry name" value="ATP-dep_Helicase"/>
</dbReference>
<dbReference type="GO" id="GO:0003677">
    <property type="term" value="F:DNA binding"/>
    <property type="evidence" value="ECO:0007669"/>
    <property type="project" value="TreeGrafter"/>
</dbReference>
<dbReference type="Proteomes" id="UP000266622">
    <property type="component" value="Unassembled WGS sequence"/>
</dbReference>
<evidence type="ECO:0008006" key="7">
    <source>
        <dbReference type="Google" id="ProtNLM"/>
    </source>
</evidence>
<keyword evidence="2" id="KW-0067">ATP-binding</keyword>
<dbReference type="EMBL" id="MWMI01000008">
    <property type="protein sequence ID" value="RIB35070.1"/>
    <property type="molecule type" value="Genomic_DNA"/>
</dbReference>
<dbReference type="GO" id="GO:0140097">
    <property type="term" value="F:catalytic activity, acting on DNA"/>
    <property type="evidence" value="ECO:0007669"/>
    <property type="project" value="UniProtKB-ARBA"/>
</dbReference>
<dbReference type="Pfam" id="PF00271">
    <property type="entry name" value="Helicase_C"/>
    <property type="match status" value="1"/>
</dbReference>
<evidence type="ECO:0000256" key="1">
    <source>
        <dbReference type="ARBA" id="ARBA00022741"/>
    </source>
</evidence>
<dbReference type="InterPro" id="IPR014001">
    <property type="entry name" value="Helicase_ATP-bd"/>
</dbReference>
<organism evidence="5 6">
    <name type="scientific">Candidatus Nanoclepta minutus</name>
    <dbReference type="NCBI Taxonomy" id="1940235"/>
    <lineage>
        <taxon>Archaea</taxon>
        <taxon>Nanobdellota</taxon>
        <taxon>Candidatus Nanoclepta</taxon>
    </lineage>
</organism>
<dbReference type="AlphaFoldDB" id="A0A397WLZ5"/>
<proteinExistence type="predicted"/>
<dbReference type="GO" id="GO:0016887">
    <property type="term" value="F:ATP hydrolysis activity"/>
    <property type="evidence" value="ECO:0007669"/>
    <property type="project" value="TreeGrafter"/>
</dbReference>
<sequence>MDIRKEVLELFKGRFGNFNKIQELAIPKVFYGKNTLIVAPTGAGKTEAAVVPVFSRILDIREREEVKGILAIYITPLRALNRDLLDRLYWWCNNLDISIAVRHGDTTQSERTKQSKRPPEFLITTPETLQALFLGKKLKDHLRYVKFVIVDELHELLDDKRGVQLSLGLERLVNFAGDFQRIALSATIGDLDLAGRFIFGYRDFDIAYWYGVKRYDIEVFYPRITEEDFELSRKLEWSPKIVWSLRKIKEILDRHRSVLIFVNTREMAELLVSRFKKWLPDYPIEIHHSSLSREVRERNERLFKEGKLKAIIATSSLELGIDIGHVDAVIQYMSPRQVIRAVQRFGRAGHKLEEVSKGYIITMDPDDYAESLVIKKKVEEI</sequence>
<gene>
    <name evidence="5" type="ORF">BXU00_03375</name>
</gene>
<dbReference type="PROSITE" id="PS51194">
    <property type="entry name" value="HELICASE_CTER"/>
    <property type="match status" value="1"/>
</dbReference>
<dbReference type="SUPFAM" id="SSF52540">
    <property type="entry name" value="P-loop containing nucleoside triphosphate hydrolases"/>
    <property type="match status" value="1"/>
</dbReference>
<comment type="caution">
    <text evidence="5">The sequence shown here is derived from an EMBL/GenBank/DDBJ whole genome shotgun (WGS) entry which is preliminary data.</text>
</comment>
<feature type="domain" description="Helicase C-terminal" evidence="4">
    <location>
        <begin position="247"/>
        <end position="381"/>
    </location>
</feature>
<evidence type="ECO:0000256" key="2">
    <source>
        <dbReference type="ARBA" id="ARBA00022840"/>
    </source>
</evidence>
<accession>A0A397WLZ5</accession>
<dbReference type="CDD" id="cd17922">
    <property type="entry name" value="DEXHc_LHR-like"/>
    <property type="match status" value="1"/>
</dbReference>
<dbReference type="InterPro" id="IPR001650">
    <property type="entry name" value="Helicase_C-like"/>
</dbReference>
<dbReference type="PANTHER" id="PTHR47962">
    <property type="entry name" value="ATP-DEPENDENT HELICASE LHR-RELATED-RELATED"/>
    <property type="match status" value="1"/>
</dbReference>
<name>A0A397WLZ5_9ARCH</name>
<dbReference type="InterPro" id="IPR011545">
    <property type="entry name" value="DEAD/DEAH_box_helicase_dom"/>
</dbReference>